<accession>A0ACC5R4H8</accession>
<keyword evidence="1" id="KW-0378">Hydrolase</keyword>
<gene>
    <name evidence="1" type="ORF">JHL16_14335</name>
</gene>
<comment type="caution">
    <text evidence="1">The sequence shown here is derived from an EMBL/GenBank/DDBJ whole genome shotgun (WGS) entry which is preliminary data.</text>
</comment>
<reference evidence="1" key="1">
    <citation type="submission" date="2021-01" db="EMBL/GenBank/DDBJ databases">
        <authorList>
            <person name="Sun Q."/>
        </authorList>
    </citation>
    <scope>NUCLEOTIDE SEQUENCE</scope>
    <source>
        <strain evidence="1">YIM B02566</strain>
    </source>
</reference>
<dbReference type="Proteomes" id="UP000616151">
    <property type="component" value="Unassembled WGS sequence"/>
</dbReference>
<keyword evidence="2" id="KW-1185">Reference proteome</keyword>
<dbReference type="EMBL" id="JAENHL010000007">
    <property type="protein sequence ID" value="MBK1867532.1"/>
    <property type="molecule type" value="Genomic_DNA"/>
</dbReference>
<proteinExistence type="predicted"/>
<organism evidence="1 2">
    <name type="scientific">Taklimakanibacter albus</name>
    <dbReference type="NCBI Taxonomy" id="2800327"/>
    <lineage>
        <taxon>Bacteria</taxon>
        <taxon>Pseudomonadati</taxon>
        <taxon>Pseudomonadota</taxon>
        <taxon>Alphaproteobacteria</taxon>
        <taxon>Hyphomicrobiales</taxon>
        <taxon>Aestuariivirgaceae</taxon>
        <taxon>Taklimakanibacter</taxon>
    </lineage>
</organism>
<protein>
    <submittedName>
        <fullName evidence="1">HAD-IIB family hydrolase</fullName>
    </submittedName>
</protein>
<name>A0ACC5R4H8_9HYPH</name>
<evidence type="ECO:0000313" key="1">
    <source>
        <dbReference type="EMBL" id="MBK1867532.1"/>
    </source>
</evidence>
<evidence type="ECO:0000313" key="2">
    <source>
        <dbReference type="Proteomes" id="UP000616151"/>
    </source>
</evidence>
<sequence length="266" mass="29550">MLPLASCPPSELRAVKAILTDIDDTLTLHGRLPAIAYRALEDLRRTGLVVIPITGRPAGWCDHIARMWPVDGIVGENGAFYFRYDDKSRKMQRVYGQPAEERLANSARLEKLGARILTEFPGTAIASDQAYREIDIAIDFCEDVPALPLATAERIRQAFEAEGAVAKVSSIHVNAWFGHHDKLTMTRRMLKECFGIDTEREKQHIVYAGDSPNDAPMFAFFPNSVGVANVMPYKEIMAHLPRYVTKAEGGEGFAELARALLEARHG</sequence>